<feature type="compositionally biased region" description="Low complexity" evidence="1">
    <location>
        <begin position="197"/>
        <end position="208"/>
    </location>
</feature>
<evidence type="ECO:0000313" key="5">
    <source>
        <dbReference type="Proteomes" id="UP001169066"/>
    </source>
</evidence>
<evidence type="ECO:0000259" key="3">
    <source>
        <dbReference type="Pfam" id="PF09990"/>
    </source>
</evidence>
<reference evidence="4" key="1">
    <citation type="submission" date="2023-01" db="EMBL/GenBank/DDBJ databases">
        <title>Sulfurovum sp. XTW-4 genome assembly.</title>
        <authorList>
            <person name="Wang J."/>
        </authorList>
    </citation>
    <scope>NUCLEOTIDE SEQUENCE</scope>
    <source>
        <strain evidence="4">XTW-4</strain>
    </source>
</reference>
<feature type="transmembrane region" description="Helical" evidence="2">
    <location>
        <begin position="122"/>
        <end position="140"/>
    </location>
</feature>
<evidence type="ECO:0000313" key="4">
    <source>
        <dbReference type="EMBL" id="MDM5262829.1"/>
    </source>
</evidence>
<dbReference type="RefSeq" id="WP_289400998.1">
    <property type="nucleotide sequence ID" value="NZ_JAQIBC010000001.1"/>
</dbReference>
<keyword evidence="2" id="KW-1133">Transmembrane helix</keyword>
<sequence length="249" mass="27668">MQLPAISLPKVEFPFDIPVLWHPVVDHFVIALPVVILLLELVNLVLRKKAISGMSFFLILFTVFAAIGAYFTGLVDGSEAYPTLNDAAKEALAAHKNLGTYLMLASGVLLLFKLISMLTDKSIIRVIYIFILIVFVAGIFEQGEEGGELVYKHGLNVAQVKVLDDELFDVQEELDETIEELEEMKASVETEKEENIETNTTQTEAETAVETTPVETITESVETEVKKEVETLQVEGMPEEMVQPEIATH</sequence>
<evidence type="ECO:0000256" key="1">
    <source>
        <dbReference type="SAM" id="MobiDB-lite"/>
    </source>
</evidence>
<dbReference type="EMBL" id="JAQIBC010000001">
    <property type="protein sequence ID" value="MDM5262829.1"/>
    <property type="molecule type" value="Genomic_DNA"/>
</dbReference>
<name>A0ABT7QPP2_9BACT</name>
<feature type="region of interest" description="Disordered" evidence="1">
    <location>
        <begin position="189"/>
        <end position="208"/>
    </location>
</feature>
<organism evidence="4 5">
    <name type="scientific">Sulfurovum xiamenensis</name>
    <dbReference type="NCBI Taxonomy" id="3019066"/>
    <lineage>
        <taxon>Bacteria</taxon>
        <taxon>Pseudomonadati</taxon>
        <taxon>Campylobacterota</taxon>
        <taxon>Epsilonproteobacteria</taxon>
        <taxon>Campylobacterales</taxon>
        <taxon>Sulfurovaceae</taxon>
        <taxon>Sulfurovum</taxon>
    </lineage>
</organism>
<proteinExistence type="predicted"/>
<feature type="transmembrane region" description="Helical" evidence="2">
    <location>
        <begin position="20"/>
        <end position="42"/>
    </location>
</feature>
<keyword evidence="2" id="KW-0812">Transmembrane</keyword>
<comment type="caution">
    <text evidence="4">The sequence shown here is derived from an EMBL/GenBank/DDBJ whole genome shotgun (WGS) entry which is preliminary data.</text>
</comment>
<feature type="transmembrane region" description="Helical" evidence="2">
    <location>
        <begin position="54"/>
        <end position="75"/>
    </location>
</feature>
<dbReference type="Proteomes" id="UP001169066">
    <property type="component" value="Unassembled WGS sequence"/>
</dbReference>
<evidence type="ECO:0000256" key="2">
    <source>
        <dbReference type="SAM" id="Phobius"/>
    </source>
</evidence>
<protein>
    <submittedName>
        <fullName evidence="4">DUF2231 domain-containing protein</fullName>
    </submittedName>
</protein>
<keyword evidence="2" id="KW-0472">Membrane</keyword>
<feature type="domain" description="DUF2231" evidence="3">
    <location>
        <begin position="22"/>
        <end position="158"/>
    </location>
</feature>
<accession>A0ABT7QPP2</accession>
<dbReference type="Pfam" id="PF09990">
    <property type="entry name" value="DUF2231"/>
    <property type="match status" value="1"/>
</dbReference>
<keyword evidence="5" id="KW-1185">Reference proteome</keyword>
<feature type="transmembrane region" description="Helical" evidence="2">
    <location>
        <begin position="98"/>
        <end position="115"/>
    </location>
</feature>
<dbReference type="InterPro" id="IPR019251">
    <property type="entry name" value="DUF2231_TM"/>
</dbReference>
<gene>
    <name evidence="4" type="ORF">PF327_01325</name>
</gene>